<reference evidence="5" key="1">
    <citation type="submission" date="2021-01" db="EMBL/GenBank/DDBJ databases">
        <title>Whole genome shotgun sequence of Spirilliplanes yamanashiensis NBRC 15828.</title>
        <authorList>
            <person name="Komaki H."/>
            <person name="Tamura T."/>
        </authorList>
    </citation>
    <scope>NUCLEOTIDE SEQUENCE</scope>
    <source>
        <strain evidence="5">NBRC 15828</strain>
    </source>
</reference>
<dbReference type="SMART" id="SM00862">
    <property type="entry name" value="Trans_reg_C"/>
    <property type="match status" value="1"/>
</dbReference>
<proteinExistence type="inferred from homology"/>
<comment type="similarity">
    <text evidence="1">Belongs to the AfsR/DnrI/RedD regulatory family.</text>
</comment>
<dbReference type="PANTHER" id="PTHR47691">
    <property type="entry name" value="REGULATOR-RELATED"/>
    <property type="match status" value="1"/>
</dbReference>
<dbReference type="EMBL" id="BOOY01000007">
    <property type="protein sequence ID" value="GIJ01967.1"/>
    <property type="molecule type" value="Genomic_DNA"/>
</dbReference>
<dbReference type="InterPro" id="IPR036388">
    <property type="entry name" value="WH-like_DNA-bd_sf"/>
</dbReference>
<evidence type="ECO:0000256" key="1">
    <source>
        <dbReference type="ARBA" id="ARBA00005820"/>
    </source>
</evidence>
<comment type="caution">
    <text evidence="5">The sequence shown here is derived from an EMBL/GenBank/DDBJ whole genome shotgun (WGS) entry which is preliminary data.</text>
</comment>
<feature type="domain" description="OmpR/PhoB-type" evidence="4">
    <location>
        <begin position="1"/>
        <end position="90"/>
    </location>
</feature>
<organism evidence="5 6">
    <name type="scientific">Spirilliplanes yamanashiensis</name>
    <dbReference type="NCBI Taxonomy" id="42233"/>
    <lineage>
        <taxon>Bacteria</taxon>
        <taxon>Bacillati</taxon>
        <taxon>Actinomycetota</taxon>
        <taxon>Actinomycetes</taxon>
        <taxon>Micromonosporales</taxon>
        <taxon>Micromonosporaceae</taxon>
        <taxon>Spirilliplanes</taxon>
    </lineage>
</organism>
<dbReference type="GO" id="GO:0006355">
    <property type="term" value="P:regulation of DNA-templated transcription"/>
    <property type="evidence" value="ECO:0007669"/>
    <property type="project" value="InterPro"/>
</dbReference>
<dbReference type="Gene3D" id="3.40.50.300">
    <property type="entry name" value="P-loop containing nucleotide triphosphate hydrolases"/>
    <property type="match status" value="1"/>
</dbReference>
<dbReference type="GO" id="GO:0003677">
    <property type="term" value="F:DNA binding"/>
    <property type="evidence" value="ECO:0007669"/>
    <property type="project" value="UniProtKB-UniRule"/>
</dbReference>
<accession>A0A8J3Y5Y9</accession>
<protein>
    <submittedName>
        <fullName evidence="5">SARP family transcriptional regulator</fullName>
    </submittedName>
</protein>
<dbReference type="PROSITE" id="PS51755">
    <property type="entry name" value="OMPR_PHOB"/>
    <property type="match status" value="1"/>
</dbReference>
<sequence>MRVGLLGPLDVRTERGAVELTSARQRAVVAVLAMAGGAPVPVDRLVDALWGDDPPPAALNSLQSHVARVRRALGGPDTVLHEPAGYRLAVGPDDVDAVRFERLLRAGRLDEALALWRGTPVFADSFARGWAVRLAGLRRTAREDRAAALLAAGRPGDALADLRELVAEEPAAERPTGLLLRALAACGRPAEAIDVYAAYRTAMTDELGLDPAPSVAELHRSLLRGDLGPAAAPPDPAPAASAVAPAVAAGVPVRGSSFVGRRDERAELARLLAQPGLVSVTGPGGVGKTRLVAETVAGLDRAVSWVDVADVRGRDDLLHAVAVRLGARPGPGDDLLAAVGTAAARAGTVLVLDNCEHVVDPAAELVEHVRAAAPAAVVAVTSQERLRADGERVLTLEPLPAPAAARLFRDRAGLGPADPQPVDDIVARLDALPLAIELAAVQAGPLGLDGLRDRLDDRLELLSRGRRTSEPRHRTLRALVDWSYGLLDDAERRALRRLSVFAAGFTLDLAERVIADDELPRARVAPLVACLVDRSLVARHAPGRFRLLETVKAYAAERLREAGEDLAGRHAAAVVAVAEELDATLAGPDEATAVRALTALLPELRLARRAAGPELRVRLAAAMAWYGYHGQRYEVLGWAVGVPEVPHPRLPVALAAAGTHAWGRGDQAEARALGERALALGGDVSWAHNVLGDAALVEGDADAALPHYEAVAELGRARGLPAFEAFGLCGAAMVRAWSADVAGGVRLAEEAVRVAAASGNPTANALAAYALGEALGDHEPARAVELLRQAAATARTVDCRLFEGAAGTAEMAIRSRHGDPAPVLAGFRDVLAHWRRTGNDTLHATALRNLLVLLARIGADEPAALVDGALGEDPRLFRAEAERLARARAAVAERLGPERLAELRARGAALSPGDLLDTVLTII</sequence>
<dbReference type="CDD" id="cd15831">
    <property type="entry name" value="BTAD"/>
    <property type="match status" value="1"/>
</dbReference>
<dbReference type="RefSeq" id="WP_203937292.1">
    <property type="nucleotide sequence ID" value="NZ_BAAAGJ010000005.1"/>
</dbReference>
<dbReference type="PANTHER" id="PTHR47691:SF3">
    <property type="entry name" value="HTH-TYPE TRANSCRIPTIONAL REGULATOR RV0890C-RELATED"/>
    <property type="match status" value="1"/>
</dbReference>
<evidence type="ECO:0000256" key="3">
    <source>
        <dbReference type="PROSITE-ProRule" id="PRU01091"/>
    </source>
</evidence>
<evidence type="ECO:0000259" key="4">
    <source>
        <dbReference type="PROSITE" id="PS51755"/>
    </source>
</evidence>
<dbReference type="InterPro" id="IPR049945">
    <property type="entry name" value="AAA_22"/>
</dbReference>
<dbReference type="InterPro" id="IPR027417">
    <property type="entry name" value="P-loop_NTPase"/>
</dbReference>
<dbReference type="GO" id="GO:0016887">
    <property type="term" value="F:ATP hydrolysis activity"/>
    <property type="evidence" value="ECO:0007669"/>
    <property type="project" value="InterPro"/>
</dbReference>
<dbReference type="InterPro" id="IPR058852">
    <property type="entry name" value="HTH_77"/>
</dbReference>
<dbReference type="SUPFAM" id="SSF52540">
    <property type="entry name" value="P-loop containing nucleoside triphosphate hydrolases"/>
    <property type="match status" value="1"/>
</dbReference>
<evidence type="ECO:0000313" key="5">
    <source>
        <dbReference type="EMBL" id="GIJ01967.1"/>
    </source>
</evidence>
<dbReference type="InterPro" id="IPR001867">
    <property type="entry name" value="OmpR/PhoB-type_DNA-bd"/>
</dbReference>
<dbReference type="Gene3D" id="1.25.40.10">
    <property type="entry name" value="Tetratricopeptide repeat domain"/>
    <property type="match status" value="2"/>
</dbReference>
<dbReference type="InterPro" id="IPR016032">
    <property type="entry name" value="Sig_transdc_resp-reg_C-effctor"/>
</dbReference>
<evidence type="ECO:0000313" key="6">
    <source>
        <dbReference type="Proteomes" id="UP000652013"/>
    </source>
</evidence>
<dbReference type="Pfam" id="PF25872">
    <property type="entry name" value="HTH_77"/>
    <property type="match status" value="1"/>
</dbReference>
<dbReference type="SMART" id="SM01043">
    <property type="entry name" value="BTAD"/>
    <property type="match status" value="1"/>
</dbReference>
<dbReference type="Pfam" id="PF03704">
    <property type="entry name" value="BTAD"/>
    <property type="match status" value="1"/>
</dbReference>
<dbReference type="Gene3D" id="1.10.10.10">
    <property type="entry name" value="Winged helix-like DNA-binding domain superfamily/Winged helix DNA-binding domain"/>
    <property type="match status" value="1"/>
</dbReference>
<keyword evidence="2 3" id="KW-0238">DNA-binding</keyword>
<keyword evidence="6" id="KW-1185">Reference proteome</keyword>
<dbReference type="InterPro" id="IPR005158">
    <property type="entry name" value="BTAD"/>
</dbReference>
<dbReference type="GO" id="GO:0000160">
    <property type="term" value="P:phosphorelay signal transduction system"/>
    <property type="evidence" value="ECO:0007669"/>
    <property type="project" value="InterPro"/>
</dbReference>
<dbReference type="SUPFAM" id="SSF46894">
    <property type="entry name" value="C-terminal effector domain of the bipartite response regulators"/>
    <property type="match status" value="1"/>
</dbReference>
<dbReference type="InterPro" id="IPR011990">
    <property type="entry name" value="TPR-like_helical_dom_sf"/>
</dbReference>
<gene>
    <name evidence="5" type="ORF">Sya03_13190</name>
</gene>
<feature type="DNA-binding region" description="OmpR/PhoB-type" evidence="3">
    <location>
        <begin position="1"/>
        <end position="90"/>
    </location>
</feature>
<dbReference type="Proteomes" id="UP000652013">
    <property type="component" value="Unassembled WGS sequence"/>
</dbReference>
<dbReference type="Pfam" id="PF13401">
    <property type="entry name" value="AAA_22"/>
    <property type="match status" value="1"/>
</dbReference>
<dbReference type="SUPFAM" id="SSF48452">
    <property type="entry name" value="TPR-like"/>
    <property type="match status" value="2"/>
</dbReference>
<dbReference type="AlphaFoldDB" id="A0A8J3Y5Y9"/>
<evidence type="ECO:0000256" key="2">
    <source>
        <dbReference type="ARBA" id="ARBA00023125"/>
    </source>
</evidence>
<name>A0A8J3Y5Y9_9ACTN</name>